<protein>
    <submittedName>
        <fullName evidence="1">Uncharacterized protein</fullName>
    </submittedName>
</protein>
<gene>
    <name evidence="1" type="ORF">SapgrDRAFT_0325</name>
</gene>
<dbReference type="OrthoDB" id="1266692at2"/>
<proteinExistence type="predicted"/>
<dbReference type="EMBL" id="JH719942">
    <property type="protein sequence ID" value="EJF52072.1"/>
    <property type="molecule type" value="Genomic_DNA"/>
</dbReference>
<dbReference type="HOGENOM" id="CLU_064494_0_0_10"/>
<reference evidence="2" key="1">
    <citation type="journal article" date="2012" name="Stand. Genomic Sci.">
        <title>Permanent draft genome sequence of the gliding predator Saprospira grandis strain Sa g1 (= HR1).</title>
        <authorList>
            <person name="Mavromatis K."/>
            <person name="Chertkov O."/>
            <person name="Lapidus A."/>
            <person name="Nolan M."/>
            <person name="Lucas S."/>
            <person name="Tice H."/>
            <person name="Del Rio T.G."/>
            <person name="Cheng J.F."/>
            <person name="Han C."/>
            <person name="Tapia R."/>
            <person name="Bruce D."/>
            <person name="Goodwin L.A."/>
            <person name="Pitluck S."/>
            <person name="Huntemann M."/>
            <person name="Liolios K."/>
            <person name="Pagani I."/>
            <person name="Ivanova N."/>
            <person name="Mikhailova N."/>
            <person name="Pati A."/>
            <person name="Chen A."/>
            <person name="Palaniappan K."/>
            <person name="Land M."/>
            <person name="Brambilla E.M."/>
            <person name="Rohde M."/>
            <person name="Spring S."/>
            <person name="Goker M."/>
            <person name="Detter J.C."/>
            <person name="Bristow J."/>
            <person name="Eisen J.A."/>
            <person name="Markowitz V."/>
            <person name="Hugenholtz P."/>
            <person name="Kyrpides N.C."/>
            <person name="Klenk H.P."/>
            <person name="Woyke T."/>
        </authorList>
    </citation>
    <scope>NUCLEOTIDE SEQUENCE [LARGE SCALE GENOMIC DNA]</scope>
    <source>
        <strain evidence="2">DSM 2844</strain>
    </source>
</reference>
<organism evidence="1 2">
    <name type="scientific">Saprospira grandis DSM 2844</name>
    <dbReference type="NCBI Taxonomy" id="694433"/>
    <lineage>
        <taxon>Bacteria</taxon>
        <taxon>Pseudomonadati</taxon>
        <taxon>Bacteroidota</taxon>
        <taxon>Saprospiria</taxon>
        <taxon>Saprospirales</taxon>
        <taxon>Saprospiraceae</taxon>
        <taxon>Saprospira</taxon>
    </lineage>
</organism>
<evidence type="ECO:0000313" key="2">
    <source>
        <dbReference type="Proteomes" id="UP000005113"/>
    </source>
</evidence>
<dbReference type="Proteomes" id="UP000005113">
    <property type="component" value="Unassembled WGS sequence"/>
</dbReference>
<name>J0P3R7_9BACT</name>
<sequence length="366" mass="42807">MSLTRILRDPRRRYLKQWFRYYFPNPGTPEEYTIQVESNTSHKGLVGTALDYLLRFNVERINKSISTKQKTYWVAYLGLQQCEFTLSTFARVSRSAVIGYKYDRRVNALEFYQLLLERFDQALINYGDFLINGEYSRALLGSALFLAKLDLVVRAGFIDATIDETEEDIVDELEILISKVSWDFFKAKKQYFLNPNFGKASSFVGGADADLIIDNTLIDIKTTQEQKLSRGDLNQIIGYYILSLFGKVNDEQKLKIDKIALYYVRYDYMRVFNISDFYSKKEFRTRAKEFKQLVKDRELSLLSKDQLLKIGVYKISKRNFKCPYCKSPHFTKRKSNTSSYYYKCAACKRQFSSSINVPSNPPQQKK</sequence>
<accession>J0P3R7</accession>
<dbReference type="AlphaFoldDB" id="J0P3R7"/>
<evidence type="ECO:0000313" key="1">
    <source>
        <dbReference type="EMBL" id="EJF52072.1"/>
    </source>
</evidence>
<dbReference type="RefSeq" id="WP_002656756.1">
    <property type="nucleotide sequence ID" value="NZ_JH719942.1"/>
</dbReference>